<dbReference type="NCBIfam" id="NF001221">
    <property type="entry name" value="PRK00197.1"/>
    <property type="match status" value="1"/>
</dbReference>
<keyword evidence="2 7" id="KW-0028">Amino-acid biosynthesis</keyword>
<name>A0ABP4FSL3_9ACTN</name>
<evidence type="ECO:0000259" key="9">
    <source>
        <dbReference type="Pfam" id="PF00171"/>
    </source>
</evidence>
<proteinExistence type="inferred from homology"/>
<keyword evidence="3 7" id="KW-0641">Proline biosynthesis</keyword>
<evidence type="ECO:0000256" key="7">
    <source>
        <dbReference type="HAMAP-Rule" id="MF_00412"/>
    </source>
</evidence>
<dbReference type="SUPFAM" id="SSF53720">
    <property type="entry name" value="ALDH-like"/>
    <property type="match status" value="1"/>
</dbReference>
<comment type="caution">
    <text evidence="10">The sequence shown here is derived from an EMBL/GenBank/DDBJ whole genome shotgun (WGS) entry which is preliminary data.</text>
</comment>
<dbReference type="NCBIfam" id="TIGR00407">
    <property type="entry name" value="proA"/>
    <property type="match status" value="1"/>
</dbReference>
<dbReference type="EMBL" id="BAAAKV010000077">
    <property type="protein sequence ID" value="GAA1195291.1"/>
    <property type="molecule type" value="Genomic_DNA"/>
</dbReference>
<feature type="domain" description="Aldehyde dehydrogenase" evidence="9">
    <location>
        <begin position="59"/>
        <end position="345"/>
    </location>
</feature>
<dbReference type="Pfam" id="PF00171">
    <property type="entry name" value="Aldedh"/>
    <property type="match status" value="1"/>
</dbReference>
<evidence type="ECO:0000256" key="4">
    <source>
        <dbReference type="ARBA" id="ARBA00022857"/>
    </source>
</evidence>
<dbReference type="InterPro" id="IPR015590">
    <property type="entry name" value="Aldehyde_DH_dom"/>
</dbReference>
<dbReference type="CDD" id="cd07079">
    <property type="entry name" value="ALDH_F18-19_ProA-GPR"/>
    <property type="match status" value="1"/>
</dbReference>
<dbReference type="InterPro" id="IPR020593">
    <property type="entry name" value="G-glutamylP_reductase_CS"/>
</dbReference>
<dbReference type="PANTHER" id="PTHR11063">
    <property type="entry name" value="GLUTAMATE SEMIALDEHYDE DEHYDROGENASE"/>
    <property type="match status" value="1"/>
</dbReference>
<keyword evidence="7" id="KW-0963">Cytoplasm</keyword>
<dbReference type="Gene3D" id="3.40.605.10">
    <property type="entry name" value="Aldehyde Dehydrogenase, Chain A, domain 1"/>
    <property type="match status" value="1"/>
</dbReference>
<keyword evidence="11" id="KW-1185">Reference proteome</keyword>
<dbReference type="PIRSF" id="PIRSF000151">
    <property type="entry name" value="GPR"/>
    <property type="match status" value="1"/>
</dbReference>
<comment type="function">
    <text evidence="7">Catalyzes the NADPH-dependent reduction of L-glutamate 5-phosphate into L-glutamate 5-semialdehyde and phosphate. The product spontaneously undergoes cyclization to form 1-pyrroline-5-carboxylate.</text>
</comment>
<comment type="similarity">
    <text evidence="7">Belongs to the gamma-glutamyl phosphate reductase family.</text>
</comment>
<keyword evidence="4 7" id="KW-0521">NADP</keyword>
<dbReference type="Gene3D" id="3.40.309.10">
    <property type="entry name" value="Aldehyde Dehydrogenase, Chain A, domain 2"/>
    <property type="match status" value="1"/>
</dbReference>
<dbReference type="Proteomes" id="UP001501371">
    <property type="component" value="Unassembled WGS sequence"/>
</dbReference>
<dbReference type="EC" id="1.2.1.41" evidence="7"/>
<organism evidence="10 11">
    <name type="scientific">Streptomyces hebeiensis</name>
    <dbReference type="NCBI Taxonomy" id="229486"/>
    <lineage>
        <taxon>Bacteria</taxon>
        <taxon>Bacillati</taxon>
        <taxon>Actinomycetota</taxon>
        <taxon>Actinomycetes</taxon>
        <taxon>Kitasatosporales</taxon>
        <taxon>Streptomycetaceae</taxon>
        <taxon>Streptomyces</taxon>
    </lineage>
</organism>
<dbReference type="InterPro" id="IPR016163">
    <property type="entry name" value="Ald_DH_C"/>
</dbReference>
<evidence type="ECO:0000256" key="6">
    <source>
        <dbReference type="ARBA" id="ARBA00049024"/>
    </source>
</evidence>
<dbReference type="HAMAP" id="MF_00412">
    <property type="entry name" value="ProA"/>
    <property type="match status" value="1"/>
</dbReference>
<dbReference type="InterPro" id="IPR016162">
    <property type="entry name" value="Ald_DH_N"/>
</dbReference>
<gene>
    <name evidence="7" type="primary">proA</name>
    <name evidence="10" type="ORF">GCM10009654_60410</name>
</gene>
<dbReference type="PROSITE" id="PS01223">
    <property type="entry name" value="PROA"/>
    <property type="match status" value="1"/>
</dbReference>
<comment type="pathway">
    <text evidence="1 7">Amino-acid biosynthesis; L-proline biosynthesis; L-glutamate 5-semialdehyde from L-glutamate: step 2/2.</text>
</comment>
<comment type="subcellular location">
    <subcellularLocation>
        <location evidence="7">Cytoplasm</location>
    </subcellularLocation>
</comment>
<feature type="compositionally biased region" description="Low complexity" evidence="8">
    <location>
        <begin position="1"/>
        <end position="15"/>
    </location>
</feature>
<dbReference type="InterPro" id="IPR016161">
    <property type="entry name" value="Ald_DH/histidinol_DH"/>
</dbReference>
<evidence type="ECO:0000256" key="5">
    <source>
        <dbReference type="ARBA" id="ARBA00023002"/>
    </source>
</evidence>
<protein>
    <recommendedName>
        <fullName evidence="7">Gamma-glutamyl phosphate reductase</fullName>
        <shortName evidence="7">GPR</shortName>
        <ecNumber evidence="7">1.2.1.41</ecNumber>
    </recommendedName>
    <alternativeName>
        <fullName evidence="7">Glutamate-5-semialdehyde dehydrogenase</fullName>
    </alternativeName>
    <alternativeName>
        <fullName evidence="7">Glutamyl-gamma-semialdehyde dehydrogenase</fullName>
        <shortName evidence="7">GSA dehydrogenase</shortName>
    </alternativeName>
</protein>
<evidence type="ECO:0000256" key="3">
    <source>
        <dbReference type="ARBA" id="ARBA00022650"/>
    </source>
</evidence>
<evidence type="ECO:0000313" key="10">
    <source>
        <dbReference type="EMBL" id="GAA1195291.1"/>
    </source>
</evidence>
<evidence type="ECO:0000256" key="8">
    <source>
        <dbReference type="SAM" id="MobiDB-lite"/>
    </source>
</evidence>
<sequence>MAPAPAGAAPGPSVRAPRRVGTARGRGVSECGIRAECPRDAHYPAGMTSLSPYDNLSPVARTAYRARAAAADIAPLPRAAKDDALLAIADALEVRTHEVVTANAEDVERARAAGTSEAVVDRLTLTPERMRAIAADVRDVAALPDPVGEVVRGSTLPNGIDLRQVRVPLGVVGIIYEARPNVTVDAAALCLKSGNAVLLRGSSSATASNTALARVLRDAVGGAGLPADAVQLVPGEGRDSVRELMRARGLVDVLIPRGGASLIRTVVEGSSVPVIETGTGNCHVYVDAETDLDMAVDILINSKAQRPSVCNAAETLLVHQDVAAAFLPRALDALADAGVTVHADERVTAYAAGSKATVVPATAEDWETEYLSYDIAAAVVDSLDAAVAHIRLWSSGHTEAIVTTSQAAARRFTQLVDSTTVAVNASTRFTDGGQFGFGAEIGISTQKLHARGPMGLPELTSTKYIVTGDGHTR</sequence>
<comment type="catalytic activity">
    <reaction evidence="6 7">
        <text>L-glutamate 5-semialdehyde + phosphate + NADP(+) = L-glutamyl 5-phosphate + NADPH + H(+)</text>
        <dbReference type="Rhea" id="RHEA:19541"/>
        <dbReference type="ChEBI" id="CHEBI:15378"/>
        <dbReference type="ChEBI" id="CHEBI:43474"/>
        <dbReference type="ChEBI" id="CHEBI:57783"/>
        <dbReference type="ChEBI" id="CHEBI:58066"/>
        <dbReference type="ChEBI" id="CHEBI:58274"/>
        <dbReference type="ChEBI" id="CHEBI:58349"/>
        <dbReference type="EC" id="1.2.1.41"/>
    </reaction>
</comment>
<evidence type="ECO:0000256" key="2">
    <source>
        <dbReference type="ARBA" id="ARBA00022605"/>
    </source>
</evidence>
<evidence type="ECO:0000256" key="1">
    <source>
        <dbReference type="ARBA" id="ARBA00004985"/>
    </source>
</evidence>
<accession>A0ABP4FSL3</accession>
<evidence type="ECO:0000313" key="11">
    <source>
        <dbReference type="Proteomes" id="UP001501371"/>
    </source>
</evidence>
<dbReference type="InterPro" id="IPR000965">
    <property type="entry name" value="GPR_dom"/>
</dbReference>
<dbReference type="InterPro" id="IPR012134">
    <property type="entry name" value="Glu-5-SA_DH"/>
</dbReference>
<keyword evidence="5 7" id="KW-0560">Oxidoreductase</keyword>
<feature type="region of interest" description="Disordered" evidence="8">
    <location>
        <begin position="1"/>
        <end position="25"/>
    </location>
</feature>
<dbReference type="PANTHER" id="PTHR11063:SF8">
    <property type="entry name" value="DELTA-1-PYRROLINE-5-CARBOXYLATE SYNTHASE"/>
    <property type="match status" value="1"/>
</dbReference>
<reference evidence="11" key="1">
    <citation type="journal article" date="2019" name="Int. J. Syst. Evol. Microbiol.">
        <title>The Global Catalogue of Microorganisms (GCM) 10K type strain sequencing project: providing services to taxonomists for standard genome sequencing and annotation.</title>
        <authorList>
            <consortium name="The Broad Institute Genomics Platform"/>
            <consortium name="The Broad Institute Genome Sequencing Center for Infectious Disease"/>
            <person name="Wu L."/>
            <person name="Ma J."/>
        </authorList>
    </citation>
    <scope>NUCLEOTIDE SEQUENCE [LARGE SCALE GENOMIC DNA]</scope>
    <source>
        <strain evidence="11">JCM 12696</strain>
    </source>
</reference>